<dbReference type="RefSeq" id="WP_230428193.1">
    <property type="nucleotide sequence ID" value="NZ_CP053627.1"/>
</dbReference>
<dbReference type="GeneID" id="93922837"/>
<dbReference type="Proteomes" id="UP001430701">
    <property type="component" value="Unassembled WGS sequence"/>
</dbReference>
<evidence type="ECO:0000313" key="1">
    <source>
        <dbReference type="EMBL" id="MCD8473642.1"/>
    </source>
</evidence>
<proteinExistence type="predicted"/>
<evidence type="ECO:0000313" key="2">
    <source>
        <dbReference type="Proteomes" id="UP001430701"/>
    </source>
</evidence>
<comment type="caution">
    <text evidence="1">The sequence shown here is derived from an EMBL/GenBank/DDBJ whole genome shotgun (WGS) entry which is preliminary data.</text>
</comment>
<sequence length="57" mass="5988">MLSPRGGLIQSVASTPSPAPTLLAAARITGYTPRLLIAPGFIHQRLEQTHANPVVAE</sequence>
<keyword evidence="2" id="KW-1185">Reference proteome</keyword>
<organism evidence="1 2">
    <name type="scientific">Xylella taiwanensis</name>
    <dbReference type="NCBI Taxonomy" id="1444770"/>
    <lineage>
        <taxon>Bacteria</taxon>
        <taxon>Pseudomonadati</taxon>
        <taxon>Pseudomonadota</taxon>
        <taxon>Gammaproteobacteria</taxon>
        <taxon>Lysobacterales</taxon>
        <taxon>Lysobacteraceae</taxon>
        <taxon>Xylella</taxon>
    </lineage>
</organism>
<name>A0ABS8TYK2_9GAMM</name>
<accession>A0ABS8TYK2</accession>
<dbReference type="EMBL" id="JAJPPU010000002">
    <property type="protein sequence ID" value="MCD8473642.1"/>
    <property type="molecule type" value="Genomic_DNA"/>
</dbReference>
<protein>
    <submittedName>
        <fullName evidence="1">Uncharacterized protein</fullName>
    </submittedName>
</protein>
<gene>
    <name evidence="1" type="ORF">LPH55_09295</name>
</gene>
<reference evidence="1" key="1">
    <citation type="submission" date="2021-11" db="EMBL/GenBank/DDBJ databases">
        <title>Genome sequence of Xylella taiwanensis PLS432.</title>
        <authorList>
            <person name="Weng L.-W."/>
            <person name="Su C.-C."/>
            <person name="Tsai C.-W."/>
            <person name="Kuo C.-H."/>
        </authorList>
    </citation>
    <scope>NUCLEOTIDE SEQUENCE</scope>
    <source>
        <strain evidence="1">PLS432</strain>
    </source>
</reference>